<name>A0ACC1B4Q4_9ROSI</name>
<dbReference type="Proteomes" id="UP001164250">
    <property type="component" value="Chromosome 7"/>
</dbReference>
<reference evidence="2" key="1">
    <citation type="journal article" date="2023" name="G3 (Bethesda)">
        <title>Genome assembly and association tests identify interacting loci associated with vigor, precocity, and sex in interspecific pistachio rootstocks.</title>
        <authorList>
            <person name="Palmer W."/>
            <person name="Jacygrad E."/>
            <person name="Sagayaradj S."/>
            <person name="Cavanaugh K."/>
            <person name="Han R."/>
            <person name="Bertier L."/>
            <person name="Beede B."/>
            <person name="Kafkas S."/>
            <person name="Golino D."/>
            <person name="Preece J."/>
            <person name="Michelmore R."/>
        </authorList>
    </citation>
    <scope>NUCLEOTIDE SEQUENCE [LARGE SCALE GENOMIC DNA]</scope>
</reference>
<sequence>MAKGPEHSRVNSGEVLSVAICDIRSSLSLFEPVGPFALNVYALFFDDVSAYWVHKEAGIVLLSQTIILYSSLILDAEAWSKSVIPLCPFEAYTLGSIEDHSIDTLQVDFANKLHEASSTGFETNEGISVNLMLRNSDQKSCKFLRHKESPGIVTGNWGCGSFGGDPELKAIIQWLAASQALRPFISYYTCGMKALQNLGQGIYFLVLVIAISSSFIIFTPSSWPTFLKFFAAR</sequence>
<evidence type="ECO:0000313" key="1">
    <source>
        <dbReference type="EMBL" id="KAJ0093882.1"/>
    </source>
</evidence>
<evidence type="ECO:0000313" key="2">
    <source>
        <dbReference type="Proteomes" id="UP001164250"/>
    </source>
</evidence>
<proteinExistence type="predicted"/>
<protein>
    <submittedName>
        <fullName evidence="1">Uncharacterized protein</fullName>
    </submittedName>
</protein>
<comment type="caution">
    <text evidence="1">The sequence shown here is derived from an EMBL/GenBank/DDBJ whole genome shotgun (WGS) entry which is preliminary data.</text>
</comment>
<gene>
    <name evidence="1" type="ORF">Patl1_27119</name>
</gene>
<organism evidence="1 2">
    <name type="scientific">Pistacia atlantica</name>
    <dbReference type="NCBI Taxonomy" id="434234"/>
    <lineage>
        <taxon>Eukaryota</taxon>
        <taxon>Viridiplantae</taxon>
        <taxon>Streptophyta</taxon>
        <taxon>Embryophyta</taxon>
        <taxon>Tracheophyta</taxon>
        <taxon>Spermatophyta</taxon>
        <taxon>Magnoliopsida</taxon>
        <taxon>eudicotyledons</taxon>
        <taxon>Gunneridae</taxon>
        <taxon>Pentapetalae</taxon>
        <taxon>rosids</taxon>
        <taxon>malvids</taxon>
        <taxon>Sapindales</taxon>
        <taxon>Anacardiaceae</taxon>
        <taxon>Pistacia</taxon>
    </lineage>
</organism>
<keyword evidence="2" id="KW-1185">Reference proteome</keyword>
<dbReference type="EMBL" id="CM047903">
    <property type="protein sequence ID" value="KAJ0093882.1"/>
    <property type="molecule type" value="Genomic_DNA"/>
</dbReference>
<accession>A0ACC1B4Q4</accession>